<evidence type="ECO:0000259" key="2">
    <source>
        <dbReference type="PROSITE" id="PS50110"/>
    </source>
</evidence>
<dbReference type="Gene3D" id="3.40.50.2300">
    <property type="match status" value="1"/>
</dbReference>
<sequence length="236" mass="27212">MKIKCIITDDEPFAVKGIKSYVEKVDYLELRGTCENALQLDAMLKLETPDLLFLDIEMPHITGLDYLASLKNPPLVIITSAYEKYALKGYELSVIDYLLKPISLDRFLKAVQKAFDYLQANTQKEIKADYFFIKTGQKIERISLAELVYVESMQNYVKVQTLTETHIAHLTLKKVMELLPSNQFIQTHKSYVLNIDKVKSIEGNEIATEKGIVPISKLWREAVLEKILQHKLWSRE</sequence>
<keyword evidence="4" id="KW-0238">DNA-binding</keyword>
<organism evidence="4 5">
    <name type="scientific">Imperialibacter roseus</name>
    <dbReference type="NCBI Taxonomy" id="1324217"/>
    <lineage>
        <taxon>Bacteria</taxon>
        <taxon>Pseudomonadati</taxon>
        <taxon>Bacteroidota</taxon>
        <taxon>Cytophagia</taxon>
        <taxon>Cytophagales</taxon>
        <taxon>Flammeovirgaceae</taxon>
        <taxon>Imperialibacter</taxon>
    </lineage>
</organism>
<feature type="domain" description="HTH LytTR-type" evidence="3">
    <location>
        <begin position="131"/>
        <end position="202"/>
    </location>
</feature>
<dbReference type="SUPFAM" id="SSF52172">
    <property type="entry name" value="CheY-like"/>
    <property type="match status" value="1"/>
</dbReference>
<keyword evidence="5" id="KW-1185">Reference proteome</keyword>
<dbReference type="InterPro" id="IPR046947">
    <property type="entry name" value="LytR-like"/>
</dbReference>
<reference evidence="4 5" key="1">
    <citation type="journal article" date="2023" name="Microbiol. Resour. Announc.">
        <title>Complete Genome Sequence of Imperialibacter roseus strain P4T.</title>
        <authorList>
            <person name="Tizabi D.R."/>
            <person name="Bachvaroff T."/>
            <person name="Hill R.T."/>
        </authorList>
    </citation>
    <scope>NUCLEOTIDE SEQUENCE [LARGE SCALE GENOMIC DNA]</scope>
    <source>
        <strain evidence="4 5">P4T</strain>
    </source>
</reference>
<proteinExistence type="predicted"/>
<dbReference type="Proteomes" id="UP001302349">
    <property type="component" value="Chromosome"/>
</dbReference>
<dbReference type="SMART" id="SM00448">
    <property type="entry name" value="REC"/>
    <property type="match status" value="1"/>
</dbReference>
<feature type="domain" description="Response regulatory" evidence="2">
    <location>
        <begin position="4"/>
        <end position="115"/>
    </location>
</feature>
<name>A0ABZ0IY34_9BACT</name>
<dbReference type="InterPro" id="IPR011006">
    <property type="entry name" value="CheY-like_superfamily"/>
</dbReference>
<dbReference type="PANTHER" id="PTHR37299">
    <property type="entry name" value="TRANSCRIPTIONAL REGULATOR-RELATED"/>
    <property type="match status" value="1"/>
</dbReference>
<dbReference type="PANTHER" id="PTHR37299:SF1">
    <property type="entry name" value="STAGE 0 SPORULATION PROTEIN A HOMOLOG"/>
    <property type="match status" value="1"/>
</dbReference>
<dbReference type="PROSITE" id="PS50930">
    <property type="entry name" value="HTH_LYTTR"/>
    <property type="match status" value="1"/>
</dbReference>
<dbReference type="Gene3D" id="2.40.50.1020">
    <property type="entry name" value="LytTr DNA-binding domain"/>
    <property type="match status" value="1"/>
</dbReference>
<dbReference type="Pfam" id="PF00072">
    <property type="entry name" value="Response_reg"/>
    <property type="match status" value="1"/>
</dbReference>
<dbReference type="PROSITE" id="PS50110">
    <property type="entry name" value="RESPONSE_REGULATORY"/>
    <property type="match status" value="1"/>
</dbReference>
<dbReference type="GO" id="GO:0003677">
    <property type="term" value="F:DNA binding"/>
    <property type="evidence" value="ECO:0007669"/>
    <property type="project" value="UniProtKB-KW"/>
</dbReference>
<dbReference type="SMART" id="SM00850">
    <property type="entry name" value="LytTR"/>
    <property type="match status" value="1"/>
</dbReference>
<evidence type="ECO:0000259" key="3">
    <source>
        <dbReference type="PROSITE" id="PS50930"/>
    </source>
</evidence>
<accession>A0ABZ0IY34</accession>
<dbReference type="InterPro" id="IPR007492">
    <property type="entry name" value="LytTR_DNA-bd_dom"/>
</dbReference>
<dbReference type="Pfam" id="PF04397">
    <property type="entry name" value="LytTR"/>
    <property type="match status" value="1"/>
</dbReference>
<protein>
    <submittedName>
        <fullName evidence="4">LytTR family DNA-binding domain-containing protein</fullName>
    </submittedName>
</protein>
<gene>
    <name evidence="4" type="ORF">RT717_11655</name>
</gene>
<dbReference type="InterPro" id="IPR001789">
    <property type="entry name" value="Sig_transdc_resp-reg_receiver"/>
</dbReference>
<feature type="modified residue" description="4-aspartylphosphate" evidence="1">
    <location>
        <position position="55"/>
    </location>
</feature>
<dbReference type="EMBL" id="CP136051">
    <property type="protein sequence ID" value="WOK09293.1"/>
    <property type="molecule type" value="Genomic_DNA"/>
</dbReference>
<keyword evidence="1" id="KW-0597">Phosphoprotein</keyword>
<dbReference type="RefSeq" id="WP_317491913.1">
    <property type="nucleotide sequence ID" value="NZ_CP136051.1"/>
</dbReference>
<evidence type="ECO:0000313" key="5">
    <source>
        <dbReference type="Proteomes" id="UP001302349"/>
    </source>
</evidence>
<evidence type="ECO:0000256" key="1">
    <source>
        <dbReference type="PROSITE-ProRule" id="PRU00169"/>
    </source>
</evidence>
<evidence type="ECO:0000313" key="4">
    <source>
        <dbReference type="EMBL" id="WOK09293.1"/>
    </source>
</evidence>